<feature type="compositionally biased region" description="Basic and acidic residues" evidence="1">
    <location>
        <begin position="16"/>
        <end position="29"/>
    </location>
</feature>
<feature type="region of interest" description="Disordered" evidence="1">
    <location>
        <begin position="1"/>
        <end position="135"/>
    </location>
</feature>
<evidence type="ECO:0000313" key="3">
    <source>
        <dbReference type="Proteomes" id="UP001428341"/>
    </source>
</evidence>
<proteinExistence type="predicted"/>
<protein>
    <submittedName>
        <fullName evidence="2">Uncharacterized protein</fullName>
    </submittedName>
</protein>
<dbReference type="AlphaFoldDB" id="A0AAP0QPQ0"/>
<comment type="caution">
    <text evidence="2">The sequence shown here is derived from an EMBL/GenBank/DDBJ whole genome shotgun (WGS) entry which is preliminary data.</text>
</comment>
<feature type="compositionally biased region" description="Low complexity" evidence="1">
    <location>
        <begin position="110"/>
        <end position="135"/>
    </location>
</feature>
<sequence>MKTQKPRFGFLMSDGSTDRKLESQVHQDVSRITMPATTIAFPRPRQPTHWSEASPQPLQPSRKSYRTRPLSQTPSHAAATFSTITGGDSQSLTSSSEAVEPPPSHHHRQTPSITSSSIPSASSLLLKSHQQQSMS</sequence>
<dbReference type="Proteomes" id="UP001428341">
    <property type="component" value="Unassembled WGS sequence"/>
</dbReference>
<evidence type="ECO:0000256" key="1">
    <source>
        <dbReference type="SAM" id="MobiDB-lite"/>
    </source>
</evidence>
<keyword evidence="3" id="KW-1185">Reference proteome</keyword>
<reference evidence="2 3" key="1">
    <citation type="submission" date="2024-05" db="EMBL/GenBank/DDBJ databases">
        <title>Haplotype-resolved chromosome-level genome assembly of Huyou (Citrus changshanensis).</title>
        <authorList>
            <person name="Miao C."/>
            <person name="Chen W."/>
            <person name="Wu Y."/>
            <person name="Wang L."/>
            <person name="Zhao S."/>
            <person name="Grierson D."/>
            <person name="Xu C."/>
            <person name="Chen K."/>
        </authorList>
    </citation>
    <scope>NUCLEOTIDE SEQUENCE [LARGE SCALE GENOMIC DNA]</scope>
    <source>
        <strain evidence="2">01-14</strain>
        <tissue evidence="2">Leaf</tissue>
    </source>
</reference>
<feature type="compositionally biased region" description="Polar residues" evidence="1">
    <location>
        <begin position="48"/>
        <end position="62"/>
    </location>
</feature>
<evidence type="ECO:0000313" key="2">
    <source>
        <dbReference type="EMBL" id="KAK9198877.1"/>
    </source>
</evidence>
<feature type="compositionally biased region" description="Polar residues" evidence="1">
    <location>
        <begin position="69"/>
        <end position="97"/>
    </location>
</feature>
<dbReference type="EMBL" id="JBCGBO010000005">
    <property type="protein sequence ID" value="KAK9198877.1"/>
    <property type="molecule type" value="Genomic_DNA"/>
</dbReference>
<accession>A0AAP0QPQ0</accession>
<gene>
    <name evidence="2" type="ORF">WN944_014063</name>
</gene>
<name>A0AAP0QPQ0_9ROSI</name>
<organism evidence="2 3">
    <name type="scientific">Citrus x changshan-huyou</name>
    <dbReference type="NCBI Taxonomy" id="2935761"/>
    <lineage>
        <taxon>Eukaryota</taxon>
        <taxon>Viridiplantae</taxon>
        <taxon>Streptophyta</taxon>
        <taxon>Embryophyta</taxon>
        <taxon>Tracheophyta</taxon>
        <taxon>Spermatophyta</taxon>
        <taxon>Magnoliopsida</taxon>
        <taxon>eudicotyledons</taxon>
        <taxon>Gunneridae</taxon>
        <taxon>Pentapetalae</taxon>
        <taxon>rosids</taxon>
        <taxon>malvids</taxon>
        <taxon>Sapindales</taxon>
        <taxon>Rutaceae</taxon>
        <taxon>Aurantioideae</taxon>
        <taxon>Citrus</taxon>
    </lineage>
</organism>